<comment type="function">
    <text evidence="1 5">Assembles around the rod to form the L-ring and probably protects the motor/basal body from shearing forces during rotation.</text>
</comment>
<evidence type="ECO:0000256" key="3">
    <source>
        <dbReference type="ARBA" id="ARBA00022729"/>
    </source>
</evidence>
<keyword evidence="7" id="KW-0969">Cilium</keyword>
<dbReference type="GO" id="GO:0030288">
    <property type="term" value="C:outer membrane-bounded periplasmic space"/>
    <property type="evidence" value="ECO:0007669"/>
    <property type="project" value="InterPro"/>
</dbReference>
<dbReference type="InterPro" id="IPR001782">
    <property type="entry name" value="Flag_FlgI"/>
</dbReference>
<dbReference type="Pfam" id="PF02119">
    <property type="entry name" value="FlgI"/>
    <property type="match status" value="2"/>
</dbReference>
<keyword evidence="6" id="KW-1133">Transmembrane helix</keyword>
<reference evidence="7 8" key="1">
    <citation type="journal article" date="2019" name="ISME J.">
        <title>Insights into ecological role of a new deltaproteobacterial order Candidatus Acidulodesulfobacterales by metagenomics and metatranscriptomics.</title>
        <authorList>
            <person name="Tan S."/>
            <person name="Liu J."/>
            <person name="Fang Y."/>
            <person name="Hedlund B.P."/>
            <person name="Lian Z.H."/>
            <person name="Huang L.Y."/>
            <person name="Li J.T."/>
            <person name="Huang L.N."/>
            <person name="Li W.J."/>
            <person name="Jiang H.C."/>
            <person name="Dong H.L."/>
            <person name="Shu W.S."/>
        </authorList>
    </citation>
    <scope>NUCLEOTIDE SEQUENCE [LARGE SCALE GENOMIC DNA]</scope>
    <source>
        <strain evidence="7">AP1</strain>
    </source>
</reference>
<evidence type="ECO:0000256" key="6">
    <source>
        <dbReference type="SAM" id="Phobius"/>
    </source>
</evidence>
<feature type="transmembrane region" description="Helical" evidence="6">
    <location>
        <begin position="21"/>
        <end position="40"/>
    </location>
</feature>
<name>A0A519BMX0_9DELT</name>
<keyword evidence="3" id="KW-0732">Signal</keyword>
<keyword evidence="6" id="KW-0812">Transmembrane</keyword>
<sequence length="370" mass="39101">MRIFNCHAFRKKVVLQLKNNFLIFLIVIFSLLFNAVLLNINNNCEAATIGDITSIYGAMSNPLVGYGIVVGLDGTGDQWGVNVTQQSIVTMLSKLGINTNESSLYEIRDTAAVMVTAELPPFAIPGQKINVTVASIGNATSLQGGVLLMSPMKGPNGKVYALAQGSISTGGNVATDNIMPLPGYIPVSENFQTAGIIDDGGIVEKGISIGLNSYKILKLILKNPGFINAERITSAINTKFGKATASDLNSTTVAVNVKPSFYGKVAKYISEINTINVKTHTPAIIVIDERSGTVVMGGNIKISSVAISNRNITVKINHKKLPKAFLIKRGLTVAKLVKALNAVGASTSSIISILETIKAAGALSARIKVI</sequence>
<dbReference type="PRINTS" id="PR01010">
    <property type="entry name" value="FLGPRINGFLGI"/>
</dbReference>
<dbReference type="GO" id="GO:0005198">
    <property type="term" value="F:structural molecule activity"/>
    <property type="evidence" value="ECO:0007669"/>
    <property type="project" value="InterPro"/>
</dbReference>
<evidence type="ECO:0000256" key="2">
    <source>
        <dbReference type="ARBA" id="ARBA00004117"/>
    </source>
</evidence>
<organism evidence="7 8">
    <name type="scientific">Candidatus Acididesulfobacter diazotrophicus</name>
    <dbReference type="NCBI Taxonomy" id="2597226"/>
    <lineage>
        <taxon>Bacteria</taxon>
        <taxon>Deltaproteobacteria</taxon>
        <taxon>Candidatus Acidulodesulfobacterales</taxon>
        <taxon>Candidatus Acididesulfobacter</taxon>
    </lineage>
</organism>
<evidence type="ECO:0000256" key="5">
    <source>
        <dbReference type="HAMAP-Rule" id="MF_00416"/>
    </source>
</evidence>
<evidence type="ECO:0000313" key="8">
    <source>
        <dbReference type="Proteomes" id="UP000319296"/>
    </source>
</evidence>
<dbReference type="PANTHER" id="PTHR30381">
    <property type="entry name" value="FLAGELLAR P-RING PERIPLASMIC PROTEIN FLGI"/>
    <property type="match status" value="1"/>
</dbReference>
<dbReference type="GO" id="GO:0071973">
    <property type="term" value="P:bacterial-type flagellum-dependent cell motility"/>
    <property type="evidence" value="ECO:0007669"/>
    <property type="project" value="InterPro"/>
</dbReference>
<accession>A0A519BMX0</accession>
<gene>
    <name evidence="5" type="primary">flgI</name>
    <name evidence="7" type="ORF">EVG15_05290</name>
</gene>
<evidence type="ECO:0000256" key="4">
    <source>
        <dbReference type="ARBA" id="ARBA00023143"/>
    </source>
</evidence>
<dbReference type="EMBL" id="SGBB01000007">
    <property type="protein sequence ID" value="RZD18611.1"/>
    <property type="molecule type" value="Genomic_DNA"/>
</dbReference>
<comment type="subcellular location">
    <subcellularLocation>
        <location evidence="2 5">Bacterial flagellum basal body</location>
    </subcellularLocation>
</comment>
<dbReference type="GO" id="GO:0009428">
    <property type="term" value="C:bacterial-type flagellum basal body, distal rod, P ring"/>
    <property type="evidence" value="ECO:0007669"/>
    <property type="project" value="InterPro"/>
</dbReference>
<dbReference type="AlphaFoldDB" id="A0A519BMX0"/>
<dbReference type="PANTHER" id="PTHR30381:SF0">
    <property type="entry name" value="FLAGELLAR P-RING PROTEIN"/>
    <property type="match status" value="1"/>
</dbReference>
<keyword evidence="7" id="KW-0282">Flagellum</keyword>
<proteinExistence type="inferred from homology"/>
<comment type="similarity">
    <text evidence="5">Belongs to the FlgI family.</text>
</comment>
<keyword evidence="7" id="KW-0966">Cell projection</keyword>
<protein>
    <recommendedName>
        <fullName evidence="5">Flagellar P-ring protein</fullName>
    </recommendedName>
    <alternativeName>
        <fullName evidence="5">Basal body P-ring protein</fullName>
    </alternativeName>
</protein>
<keyword evidence="4 5" id="KW-0975">Bacterial flagellum</keyword>
<dbReference type="HAMAP" id="MF_00416">
    <property type="entry name" value="FlgI"/>
    <property type="match status" value="1"/>
</dbReference>
<dbReference type="Proteomes" id="UP000319296">
    <property type="component" value="Unassembled WGS sequence"/>
</dbReference>
<evidence type="ECO:0000256" key="1">
    <source>
        <dbReference type="ARBA" id="ARBA00002591"/>
    </source>
</evidence>
<keyword evidence="6" id="KW-0472">Membrane</keyword>
<evidence type="ECO:0000313" key="7">
    <source>
        <dbReference type="EMBL" id="RZD18611.1"/>
    </source>
</evidence>
<comment type="caution">
    <text evidence="7">The sequence shown here is derived from an EMBL/GenBank/DDBJ whole genome shotgun (WGS) entry which is preliminary data.</text>
</comment>
<comment type="subunit">
    <text evidence="5">The basal body constitutes a major portion of the flagellar organelle and consists of four rings (L,P,S, and M) mounted on a central rod.</text>
</comment>